<gene>
    <name evidence="3" type="ORF">BAU08_02580</name>
</gene>
<dbReference type="STRING" id="463025.BAU08_02580"/>
<feature type="transmembrane region" description="Helical" evidence="1">
    <location>
        <begin position="215"/>
        <end position="234"/>
    </location>
</feature>
<dbReference type="RefSeq" id="WP_066667972.1">
    <property type="nucleotide sequence ID" value="NZ_CP016171.1"/>
</dbReference>
<evidence type="ECO:0000313" key="3">
    <source>
        <dbReference type="EMBL" id="ANN70369.1"/>
    </source>
</evidence>
<proteinExistence type="predicted"/>
<reference evidence="3 4" key="1">
    <citation type="submission" date="2016-06" db="EMBL/GenBank/DDBJ databases">
        <title>Complete genome sequences of Bordetella bronchialis and Bordetella flabilis.</title>
        <authorList>
            <person name="LiPuma J.J."/>
            <person name="Spilker T."/>
        </authorList>
    </citation>
    <scope>NUCLEOTIDE SEQUENCE [LARGE SCALE GENOMIC DNA]</scope>
    <source>
        <strain evidence="3 4">AU17976</strain>
    </source>
</reference>
<name>A0A193FTJ7_9BORD</name>
<feature type="transmembrane region" description="Helical" evidence="1">
    <location>
        <begin position="101"/>
        <end position="120"/>
    </location>
</feature>
<feature type="transmembrane region" description="Helical" evidence="1">
    <location>
        <begin position="184"/>
        <end position="203"/>
    </location>
</feature>
<keyword evidence="1" id="KW-1133">Transmembrane helix</keyword>
<dbReference type="InterPro" id="IPR036938">
    <property type="entry name" value="PAP2/HPO_sf"/>
</dbReference>
<evidence type="ECO:0000313" key="4">
    <source>
        <dbReference type="Proteomes" id="UP000092213"/>
    </source>
</evidence>
<evidence type="ECO:0000256" key="1">
    <source>
        <dbReference type="SAM" id="Phobius"/>
    </source>
</evidence>
<keyword evidence="1" id="KW-0472">Membrane</keyword>
<protein>
    <submittedName>
        <fullName evidence="3">Acid phosphatase</fullName>
    </submittedName>
</protein>
<dbReference type="Gene3D" id="1.20.144.10">
    <property type="entry name" value="Phosphatidic acid phosphatase type 2/haloperoxidase"/>
    <property type="match status" value="1"/>
</dbReference>
<feature type="transmembrane region" description="Helical" evidence="1">
    <location>
        <begin position="28"/>
        <end position="51"/>
    </location>
</feature>
<dbReference type="Pfam" id="PF01569">
    <property type="entry name" value="PAP2"/>
    <property type="match status" value="1"/>
</dbReference>
<dbReference type="SUPFAM" id="SSF48317">
    <property type="entry name" value="Acid phosphatase/Vanadium-dependent haloperoxidase"/>
    <property type="match status" value="1"/>
</dbReference>
<organism evidence="3 4">
    <name type="scientific">Bordetella bronchialis</name>
    <dbReference type="NCBI Taxonomy" id="463025"/>
    <lineage>
        <taxon>Bacteria</taxon>
        <taxon>Pseudomonadati</taxon>
        <taxon>Pseudomonadota</taxon>
        <taxon>Betaproteobacteria</taxon>
        <taxon>Burkholderiales</taxon>
        <taxon>Alcaligenaceae</taxon>
        <taxon>Bordetella</taxon>
    </lineage>
</organism>
<sequence>MHSNVSASSAGAIRVETYLLTHVLGVTLLLALLAEAVNLSGLDLAISRLFFDAAANGFPWRMSRLLEVLGHRVVLVLPVGVAIAALAAAIASHWFPPLRRWRGAFWAIALTCALGQVIILELKHYTALPRPYNLSMFGGYAGYPDHFWATSRREAGGALPSNHAGAGYAMLSLYFAGWAMGRAAWRWIGLAIGVGAGLLFAVVRVMQGAHFFSQTIWSACVMWCVASLLFYPLIVRRARAYP</sequence>
<accession>A0A193FTJ7</accession>
<feature type="transmembrane region" description="Helical" evidence="1">
    <location>
        <begin position="72"/>
        <end position="95"/>
    </location>
</feature>
<keyword evidence="1" id="KW-0812">Transmembrane</keyword>
<dbReference type="Proteomes" id="UP000092213">
    <property type="component" value="Chromosome"/>
</dbReference>
<dbReference type="CDD" id="cd03396">
    <property type="entry name" value="PAP2_like_6"/>
    <property type="match status" value="1"/>
</dbReference>
<dbReference type="InterPro" id="IPR000326">
    <property type="entry name" value="PAP2/HPO"/>
</dbReference>
<dbReference type="EMBL" id="CP016171">
    <property type="protein sequence ID" value="ANN70369.1"/>
    <property type="molecule type" value="Genomic_DNA"/>
</dbReference>
<dbReference type="AlphaFoldDB" id="A0A193FTJ7"/>
<evidence type="ECO:0000259" key="2">
    <source>
        <dbReference type="Pfam" id="PF01569"/>
    </source>
</evidence>
<feature type="domain" description="Phosphatidic acid phosphatase type 2/haloperoxidase" evidence="2">
    <location>
        <begin position="106"/>
        <end position="231"/>
    </location>
</feature>